<dbReference type="OrthoDB" id="573733at2"/>
<name>A0A4R5W5Q4_9BURK</name>
<evidence type="ECO:0000313" key="2">
    <source>
        <dbReference type="Proteomes" id="UP000294829"/>
    </source>
</evidence>
<accession>A0A4R5W5Q4</accession>
<keyword evidence="2" id="KW-1185">Reference proteome</keyword>
<organism evidence="1 2">
    <name type="scientific">Sapientia aquatica</name>
    <dbReference type="NCBI Taxonomy" id="1549640"/>
    <lineage>
        <taxon>Bacteria</taxon>
        <taxon>Pseudomonadati</taxon>
        <taxon>Pseudomonadota</taxon>
        <taxon>Betaproteobacteria</taxon>
        <taxon>Burkholderiales</taxon>
        <taxon>Oxalobacteraceae</taxon>
        <taxon>Sapientia</taxon>
    </lineage>
</organism>
<dbReference type="AlphaFoldDB" id="A0A4R5W5Q4"/>
<gene>
    <name evidence="1" type="ORF">E2I14_02275</name>
</gene>
<reference evidence="1 2" key="1">
    <citation type="submission" date="2019-03" db="EMBL/GenBank/DDBJ databases">
        <title>Sapientia aquatica gen. nov., sp. nov., isolated from a crater lake.</title>
        <authorList>
            <person name="Felfoldi T."/>
            <person name="Szabo A."/>
            <person name="Toth E."/>
            <person name="Schumann P."/>
            <person name="Keki Z."/>
            <person name="Marialigeti K."/>
            <person name="Mathe I."/>
        </authorList>
    </citation>
    <scope>NUCLEOTIDE SEQUENCE [LARGE SCALE GENOMIC DNA]</scope>
    <source>
        <strain evidence="1 2">SA-152</strain>
    </source>
</reference>
<dbReference type="EMBL" id="SMYL01000001">
    <property type="protein sequence ID" value="TDK68388.1"/>
    <property type="molecule type" value="Genomic_DNA"/>
</dbReference>
<dbReference type="Proteomes" id="UP000294829">
    <property type="component" value="Unassembled WGS sequence"/>
</dbReference>
<protein>
    <submittedName>
        <fullName evidence="1">DUF2164 domain-containing protein</fullName>
    </submittedName>
</protein>
<proteinExistence type="predicted"/>
<dbReference type="RefSeq" id="WP_133325003.1">
    <property type="nucleotide sequence ID" value="NZ_SMYL01000001.1"/>
</dbReference>
<dbReference type="Pfam" id="PF09932">
    <property type="entry name" value="DUF2164"/>
    <property type="match status" value="1"/>
</dbReference>
<dbReference type="InterPro" id="IPR018680">
    <property type="entry name" value="DUF2164"/>
</dbReference>
<evidence type="ECO:0000313" key="1">
    <source>
        <dbReference type="EMBL" id="TDK68388.1"/>
    </source>
</evidence>
<sequence length="82" mass="9493">MAIKLQKENEERLLGSLQRFFSAQMDEDIGTLKAKLLLDFCLREIGPSIYNQAIADAQSQLQDRVAELDIACHEEEFSYWKK</sequence>
<comment type="caution">
    <text evidence="1">The sequence shown here is derived from an EMBL/GenBank/DDBJ whole genome shotgun (WGS) entry which is preliminary data.</text>
</comment>